<evidence type="ECO:0000313" key="14">
    <source>
        <dbReference type="EMBL" id="GGT98283.1"/>
    </source>
</evidence>
<dbReference type="CDD" id="cd10030">
    <property type="entry name" value="UDG-F4_TTUDGA_SPO1dp_like"/>
    <property type="match status" value="1"/>
</dbReference>
<dbReference type="Gene3D" id="3.40.470.10">
    <property type="entry name" value="Uracil-DNA glycosylase-like domain"/>
    <property type="match status" value="1"/>
</dbReference>
<reference evidence="14" key="1">
    <citation type="journal article" date="2014" name="Int. J. Syst. Evol. Microbiol.">
        <title>Complete genome sequence of Corynebacterium casei LMG S-19264T (=DSM 44701T), isolated from a smear-ripened cheese.</title>
        <authorList>
            <consortium name="US DOE Joint Genome Institute (JGI-PGF)"/>
            <person name="Walter F."/>
            <person name="Albersmeier A."/>
            <person name="Kalinowski J."/>
            <person name="Ruckert C."/>
        </authorList>
    </citation>
    <scope>NUCLEOTIDE SEQUENCE</scope>
    <source>
        <strain evidence="14">JCM 31740</strain>
    </source>
</reference>
<evidence type="ECO:0000256" key="7">
    <source>
        <dbReference type="ARBA" id="ARBA00022763"/>
    </source>
</evidence>
<comment type="catalytic activity">
    <reaction evidence="1">
        <text>Hydrolyzes single-stranded DNA or mismatched double-stranded DNA and polynucleotides, releasing free uracil.</text>
        <dbReference type="EC" id="3.2.2.27"/>
    </reaction>
</comment>
<dbReference type="EMBL" id="AP018553">
    <property type="protein sequence ID" value="BBD73778.1"/>
    <property type="molecule type" value="Genomic_DNA"/>
</dbReference>
<accession>A0A348B6H6</accession>
<dbReference type="SMART" id="SM00986">
    <property type="entry name" value="UDG"/>
    <property type="match status" value="1"/>
</dbReference>
<evidence type="ECO:0000313" key="13">
    <source>
        <dbReference type="EMBL" id="BBD73778.1"/>
    </source>
</evidence>
<dbReference type="InterPro" id="IPR005122">
    <property type="entry name" value="Uracil-DNA_glycosylase-like"/>
</dbReference>
<organism evidence="13 15">
    <name type="scientific">Sulfodiicoccus acidiphilus</name>
    <dbReference type="NCBI Taxonomy" id="1670455"/>
    <lineage>
        <taxon>Archaea</taxon>
        <taxon>Thermoproteota</taxon>
        <taxon>Thermoprotei</taxon>
        <taxon>Sulfolobales</taxon>
        <taxon>Sulfolobaceae</taxon>
        <taxon>Sulfodiicoccus</taxon>
    </lineage>
</organism>
<keyword evidence="6" id="KW-0479">Metal-binding</keyword>
<dbReference type="InterPro" id="IPR005273">
    <property type="entry name" value="Ura-DNA_glyco_family4"/>
</dbReference>
<dbReference type="KEGG" id="sacd:HS1genome_2167"/>
<evidence type="ECO:0000313" key="15">
    <source>
        <dbReference type="Proteomes" id="UP000276741"/>
    </source>
</evidence>
<evidence type="ECO:0000256" key="4">
    <source>
        <dbReference type="ARBA" id="ARBA00019403"/>
    </source>
</evidence>
<dbReference type="SUPFAM" id="SSF52141">
    <property type="entry name" value="Uracil-DNA glycosylase-like"/>
    <property type="match status" value="1"/>
</dbReference>
<evidence type="ECO:0000256" key="3">
    <source>
        <dbReference type="ARBA" id="ARBA00012030"/>
    </source>
</evidence>
<dbReference type="GO" id="GO:0006281">
    <property type="term" value="P:DNA repair"/>
    <property type="evidence" value="ECO:0007669"/>
    <property type="project" value="UniProtKB-KW"/>
</dbReference>
<dbReference type="InterPro" id="IPR051536">
    <property type="entry name" value="UDG_Type-4/5"/>
</dbReference>
<dbReference type="Pfam" id="PF03167">
    <property type="entry name" value="UDG"/>
    <property type="match status" value="1"/>
</dbReference>
<evidence type="ECO:0000256" key="10">
    <source>
        <dbReference type="ARBA" id="ARBA00023014"/>
    </source>
</evidence>
<gene>
    <name evidence="14" type="ORF">GCM10007116_14830</name>
    <name evidence="13" type="ORF">HS1genome_2167</name>
</gene>
<dbReference type="InterPro" id="IPR036895">
    <property type="entry name" value="Uracil-DNA_glycosylase-like_sf"/>
</dbReference>
<comment type="similarity">
    <text evidence="2">Belongs to the uracil-DNA glycosylase (UDG) superfamily. Type 4 (UDGa) family.</text>
</comment>
<feature type="domain" description="Uracil-DNA glycosylase-like" evidence="12">
    <location>
        <begin position="1"/>
        <end position="146"/>
    </location>
</feature>
<evidence type="ECO:0000256" key="9">
    <source>
        <dbReference type="ARBA" id="ARBA00023004"/>
    </source>
</evidence>
<dbReference type="PANTHER" id="PTHR33693">
    <property type="entry name" value="TYPE-5 URACIL-DNA GLYCOSYLASE"/>
    <property type="match status" value="1"/>
</dbReference>
<dbReference type="Proteomes" id="UP000276741">
    <property type="component" value="Chromosome"/>
</dbReference>
<evidence type="ECO:0000256" key="1">
    <source>
        <dbReference type="ARBA" id="ARBA00001400"/>
    </source>
</evidence>
<keyword evidence="11" id="KW-0234">DNA repair</keyword>
<dbReference type="GO" id="GO:0046872">
    <property type="term" value="F:metal ion binding"/>
    <property type="evidence" value="ECO:0007669"/>
    <property type="project" value="UniProtKB-KW"/>
</dbReference>
<evidence type="ECO:0000256" key="11">
    <source>
        <dbReference type="ARBA" id="ARBA00023204"/>
    </source>
</evidence>
<evidence type="ECO:0000256" key="5">
    <source>
        <dbReference type="ARBA" id="ARBA00022485"/>
    </source>
</evidence>
<keyword evidence="8" id="KW-0378">Hydrolase</keyword>
<evidence type="ECO:0000259" key="12">
    <source>
        <dbReference type="SMART" id="SM00986"/>
    </source>
</evidence>
<sequence>MFVGEAPGANEDAEGRPFVGAAGKFLTKLIEDVLGLSRTEVYITNLVKCRPPKNREPTPEEEAACWSYLEREISLVKPTILVTLGRHSSAYVLSRGQINFKSIESVRGRTFKVKLGEETATVFPTYHPAAALYNPSLKEELESDFRKLKAFLGGGLEKYLI</sequence>
<keyword evidence="15" id="KW-1185">Reference proteome</keyword>
<dbReference type="EMBL" id="BMQS01000012">
    <property type="protein sequence ID" value="GGT98283.1"/>
    <property type="molecule type" value="Genomic_DNA"/>
</dbReference>
<keyword evidence="5" id="KW-0004">4Fe-4S</keyword>
<keyword evidence="9" id="KW-0408">Iron</keyword>
<name>A0A348B6H6_9CREN</name>
<protein>
    <recommendedName>
        <fullName evidence="4">Type-4 uracil-DNA glycosylase</fullName>
        <ecNumber evidence="3">3.2.2.27</ecNumber>
    </recommendedName>
</protein>
<evidence type="ECO:0000256" key="8">
    <source>
        <dbReference type="ARBA" id="ARBA00022801"/>
    </source>
</evidence>
<dbReference type="NCBIfam" id="TIGR00758">
    <property type="entry name" value="UDG_fam4"/>
    <property type="match status" value="1"/>
</dbReference>
<dbReference type="PANTHER" id="PTHR33693:SF1">
    <property type="entry name" value="TYPE-4 URACIL-DNA GLYCOSYLASE"/>
    <property type="match status" value="1"/>
</dbReference>
<keyword evidence="7" id="KW-0227">DNA damage</keyword>
<dbReference type="EC" id="3.2.2.27" evidence="3"/>
<evidence type="ECO:0000256" key="2">
    <source>
        <dbReference type="ARBA" id="ARBA00006521"/>
    </source>
</evidence>
<dbReference type="GO" id="GO:0051539">
    <property type="term" value="F:4 iron, 4 sulfur cluster binding"/>
    <property type="evidence" value="ECO:0007669"/>
    <property type="project" value="UniProtKB-KW"/>
</dbReference>
<proteinExistence type="inferred from homology"/>
<evidence type="ECO:0000256" key="6">
    <source>
        <dbReference type="ARBA" id="ARBA00022723"/>
    </source>
</evidence>
<dbReference type="GO" id="GO:0004844">
    <property type="term" value="F:uracil DNA N-glycosylase activity"/>
    <property type="evidence" value="ECO:0007669"/>
    <property type="project" value="UniProtKB-EC"/>
</dbReference>
<dbReference type="Proteomes" id="UP000616143">
    <property type="component" value="Unassembled WGS sequence"/>
</dbReference>
<reference evidence="14" key="4">
    <citation type="submission" date="2020-09" db="EMBL/GenBank/DDBJ databases">
        <authorList>
            <person name="Sun Q."/>
            <person name="Ohkuma M."/>
        </authorList>
    </citation>
    <scope>NUCLEOTIDE SEQUENCE</scope>
    <source>
        <strain evidence="14">JCM 31740</strain>
    </source>
</reference>
<reference evidence="13" key="3">
    <citation type="journal article" date="2019" name="BMC Res. Notes">
        <title>Complete genome sequence of the Sulfodiicoccus acidiphilus strain HS-1T, the first crenarchaeon that lacks polB3, isolated from an acidic hot spring in Ohwaku-dani, Hakone, Japan.</title>
        <authorList>
            <person name="Sakai H.D."/>
            <person name="Kurosawa N."/>
        </authorList>
    </citation>
    <scope>NUCLEOTIDE SEQUENCE</scope>
    <source>
        <strain evidence="13">HS-1</strain>
    </source>
</reference>
<dbReference type="SMART" id="SM00987">
    <property type="entry name" value="UreE_C"/>
    <property type="match status" value="1"/>
</dbReference>
<reference evidence="15" key="2">
    <citation type="submission" date="2018-04" db="EMBL/GenBank/DDBJ databases">
        <title>Complete genome sequence of Sulfodiicoccus acidiphilus strain HS-1.</title>
        <authorList>
            <person name="Sakai H.D."/>
            <person name="Kurosawa N."/>
        </authorList>
    </citation>
    <scope>NUCLEOTIDE SEQUENCE [LARGE SCALE GENOMIC DNA]</scope>
    <source>
        <strain evidence="15">HS-1</strain>
    </source>
</reference>
<keyword evidence="10" id="KW-0411">Iron-sulfur</keyword>
<dbReference type="AlphaFoldDB" id="A0A348B6H6"/>